<dbReference type="Pfam" id="PF11750">
    <property type="entry name" value="DUF3307"/>
    <property type="match status" value="1"/>
</dbReference>
<protein>
    <recommendedName>
        <fullName evidence="4">DUF3307 domain-containing protein</fullName>
    </recommendedName>
</protein>
<feature type="transmembrane region" description="Helical" evidence="1">
    <location>
        <begin position="82"/>
        <end position="102"/>
    </location>
</feature>
<keyword evidence="1" id="KW-0472">Membrane</keyword>
<keyword evidence="3" id="KW-1185">Reference proteome</keyword>
<dbReference type="InterPro" id="IPR021737">
    <property type="entry name" value="Phage_phiKZ_Orf197"/>
</dbReference>
<feature type="transmembrane region" description="Helical" evidence="1">
    <location>
        <begin position="122"/>
        <end position="140"/>
    </location>
</feature>
<keyword evidence="1" id="KW-0812">Transmembrane</keyword>
<evidence type="ECO:0008006" key="4">
    <source>
        <dbReference type="Google" id="ProtNLM"/>
    </source>
</evidence>
<dbReference type="EMBL" id="CP002032">
    <property type="protein sequence ID" value="ADH61516.1"/>
    <property type="molecule type" value="Genomic_DNA"/>
</dbReference>
<gene>
    <name evidence="2" type="ordered locus">Tmath_1818</name>
</gene>
<organism evidence="2 3">
    <name type="scientific">Thermoanaerobacter mathranii subsp. mathranii (strain DSM 11426 / CCUG 53645 / CIP 108742 / A3)</name>
    <dbReference type="NCBI Taxonomy" id="583358"/>
    <lineage>
        <taxon>Bacteria</taxon>
        <taxon>Bacillati</taxon>
        <taxon>Bacillota</taxon>
        <taxon>Clostridia</taxon>
        <taxon>Thermoanaerobacterales</taxon>
        <taxon>Thermoanaerobacteraceae</taxon>
        <taxon>Thermoanaerobacter</taxon>
    </lineage>
</organism>
<evidence type="ECO:0000313" key="3">
    <source>
        <dbReference type="Proteomes" id="UP000002064"/>
    </source>
</evidence>
<dbReference type="RefSeq" id="WP_013150737.1">
    <property type="nucleotide sequence ID" value="NC_014209.1"/>
</dbReference>
<sequence length="231" mass="26619">MCFDYLLLGHLLGDFTFQTDTIAENKAKNWKWNLYHAFIVTICMLVFAIPFGTLIMGLVLINGVLHFIIDFYKFKLPCKSPLHSLFYFVADQSLHLLIIWLISTFYKGEPFYFPVVKELPGLLITLVLITSAASILIQYILRLMFPSSKESFFIIGNEKVAGIITRLLIFSSLYSSLYFGKPLLLIILVILAAKTVYYYRYWHPLITPAYFYTGLLMDFLIPGAAFIINYL</sequence>
<accession>A0ABM5LRT6</accession>
<reference evidence="2 3" key="1">
    <citation type="submission" date="2010-05" db="EMBL/GenBank/DDBJ databases">
        <title>Complete sequence of Thermoanaerobacter mathranii subsp. mathranii mathranii str. A3.</title>
        <authorList>
            <consortium name="US DOE Joint Genome Institute"/>
            <person name="Lucas S."/>
            <person name="Copeland A."/>
            <person name="Lapidus A."/>
            <person name="Cheng J.-F."/>
            <person name="Bruce D."/>
            <person name="Goodwin L."/>
            <person name="Pitluck S."/>
            <person name="Held B."/>
            <person name="Detter J.C."/>
            <person name="Han C."/>
            <person name="Tapia R."/>
            <person name="Land M."/>
            <person name="Hauser L."/>
            <person name="Kyrpides N."/>
            <person name="Mikhailova N."/>
            <person name="Zhou J."/>
            <person name="Hemme C."/>
            <person name="Woyke T."/>
        </authorList>
    </citation>
    <scope>NUCLEOTIDE SEQUENCE [LARGE SCALE GENOMIC DNA]</scope>
    <source>
        <strain evidence="2 3">A3</strain>
    </source>
</reference>
<evidence type="ECO:0000313" key="2">
    <source>
        <dbReference type="EMBL" id="ADH61516.1"/>
    </source>
</evidence>
<keyword evidence="1" id="KW-1133">Transmembrane helix</keyword>
<name>A0ABM5LRT6_THEM3</name>
<evidence type="ECO:0000256" key="1">
    <source>
        <dbReference type="SAM" id="Phobius"/>
    </source>
</evidence>
<feature type="transmembrane region" description="Helical" evidence="1">
    <location>
        <begin position="34"/>
        <end position="61"/>
    </location>
</feature>
<dbReference type="Proteomes" id="UP000002064">
    <property type="component" value="Chromosome"/>
</dbReference>
<proteinExistence type="predicted"/>
<feature type="transmembrane region" description="Helical" evidence="1">
    <location>
        <begin position="209"/>
        <end position="228"/>
    </location>
</feature>